<dbReference type="InterPro" id="IPR056002">
    <property type="entry name" value="DUF7580"/>
</dbReference>
<feature type="chain" id="PRO_5025625485" description="DUF7580 domain-containing protein" evidence="2">
    <location>
        <begin position="21"/>
        <end position="404"/>
    </location>
</feature>
<dbReference type="OrthoDB" id="3565018at2759"/>
<sequence>MSGFEIAGLVLGAFPVLLHALEGYRIAAEGATEWKNIEDAYQQCEDDLLAHQSLFQETIELLLLPVVSTEDELQALLADPAGAGWHDKVLDDKLRQRIPRSYIVFLNTMKKINKLVDRLSKEVGVKDVHFRAKVQQHSQVHEQTPSRQGMMSRTNLLFQAKRILFTTRKSTRIRIFDKLEKSNNRLRDLLRSSDEVKAARQQQEPQTSRLQQSDGSYIHAMIHSPPPTITLKQLISSPRGLTLQRRYQVAFTLAKAYLQPSAASWLNTHLRSEAIHFLHDPSEPQSALLSSPFCRQTFVERSTATTADAIRGFGTRLLELCYGRLLEDSLQRKRLSPEKDRPSTLLDYIAAVEWSRGMEHHGGMQFAKAVRWCLNVESALSNESWKAEFTQNVLVPLRGIQDMF</sequence>
<dbReference type="Pfam" id="PF24476">
    <property type="entry name" value="DUF7580"/>
    <property type="match status" value="1"/>
</dbReference>
<feature type="region of interest" description="Disordered" evidence="1">
    <location>
        <begin position="194"/>
        <end position="214"/>
    </location>
</feature>
<feature type="signal peptide" evidence="2">
    <location>
        <begin position="1"/>
        <end position="20"/>
    </location>
</feature>
<reference evidence="4" key="1">
    <citation type="journal article" date="2020" name="Stud. Mycol.">
        <title>101 Dothideomycetes genomes: a test case for predicting lifestyles and emergence of pathogens.</title>
        <authorList>
            <person name="Haridas S."/>
            <person name="Albert R."/>
            <person name="Binder M."/>
            <person name="Bloem J."/>
            <person name="Labutti K."/>
            <person name="Salamov A."/>
            <person name="Andreopoulos B."/>
            <person name="Baker S."/>
            <person name="Barry K."/>
            <person name="Bills G."/>
            <person name="Bluhm B."/>
            <person name="Cannon C."/>
            <person name="Castanera R."/>
            <person name="Culley D."/>
            <person name="Daum C."/>
            <person name="Ezra D."/>
            <person name="Gonzalez J."/>
            <person name="Henrissat B."/>
            <person name="Kuo A."/>
            <person name="Liang C."/>
            <person name="Lipzen A."/>
            <person name="Lutzoni F."/>
            <person name="Magnuson J."/>
            <person name="Mondo S."/>
            <person name="Nolan M."/>
            <person name="Ohm R."/>
            <person name="Pangilinan J."/>
            <person name="Park H.-J."/>
            <person name="Ramirez L."/>
            <person name="Alfaro M."/>
            <person name="Sun H."/>
            <person name="Tritt A."/>
            <person name="Yoshinaga Y."/>
            <person name="Zwiers L.-H."/>
            <person name="Turgeon B."/>
            <person name="Goodwin S."/>
            <person name="Spatafora J."/>
            <person name="Crous P."/>
            <person name="Grigoriev I."/>
        </authorList>
    </citation>
    <scope>NUCLEOTIDE SEQUENCE</scope>
    <source>
        <strain evidence="4">CBS 113818</strain>
    </source>
</reference>
<dbReference type="PANTHER" id="PTHR35186">
    <property type="entry name" value="ANK_REP_REGION DOMAIN-CONTAINING PROTEIN"/>
    <property type="match status" value="1"/>
</dbReference>
<feature type="compositionally biased region" description="Polar residues" evidence="1">
    <location>
        <begin position="200"/>
        <end position="214"/>
    </location>
</feature>
<feature type="domain" description="DUF7580" evidence="3">
    <location>
        <begin position="211"/>
        <end position="384"/>
    </location>
</feature>
<evidence type="ECO:0000256" key="1">
    <source>
        <dbReference type="SAM" id="MobiDB-lite"/>
    </source>
</evidence>
<gene>
    <name evidence="4" type="ORF">CC86DRAFT_371164</name>
</gene>
<dbReference type="Proteomes" id="UP000799424">
    <property type="component" value="Unassembled WGS sequence"/>
</dbReference>
<proteinExistence type="predicted"/>
<keyword evidence="2" id="KW-0732">Signal</keyword>
<dbReference type="EMBL" id="MU006228">
    <property type="protein sequence ID" value="KAF2825537.1"/>
    <property type="molecule type" value="Genomic_DNA"/>
</dbReference>
<keyword evidence="5" id="KW-1185">Reference proteome</keyword>
<evidence type="ECO:0000313" key="5">
    <source>
        <dbReference type="Proteomes" id="UP000799424"/>
    </source>
</evidence>
<evidence type="ECO:0000313" key="4">
    <source>
        <dbReference type="EMBL" id="KAF2825537.1"/>
    </source>
</evidence>
<protein>
    <recommendedName>
        <fullName evidence="3">DUF7580 domain-containing protein</fullName>
    </recommendedName>
</protein>
<evidence type="ECO:0000256" key="2">
    <source>
        <dbReference type="SAM" id="SignalP"/>
    </source>
</evidence>
<name>A0A6A6ZYN7_9PLEO</name>
<organism evidence="4 5">
    <name type="scientific">Ophiobolus disseminans</name>
    <dbReference type="NCBI Taxonomy" id="1469910"/>
    <lineage>
        <taxon>Eukaryota</taxon>
        <taxon>Fungi</taxon>
        <taxon>Dikarya</taxon>
        <taxon>Ascomycota</taxon>
        <taxon>Pezizomycotina</taxon>
        <taxon>Dothideomycetes</taxon>
        <taxon>Pleosporomycetidae</taxon>
        <taxon>Pleosporales</taxon>
        <taxon>Pleosporineae</taxon>
        <taxon>Phaeosphaeriaceae</taxon>
        <taxon>Ophiobolus</taxon>
    </lineage>
</organism>
<dbReference type="PANTHER" id="PTHR35186:SF4">
    <property type="entry name" value="PRION-INHIBITION AND PROPAGATION HELO DOMAIN-CONTAINING PROTEIN"/>
    <property type="match status" value="1"/>
</dbReference>
<accession>A0A6A6ZYN7</accession>
<evidence type="ECO:0000259" key="3">
    <source>
        <dbReference type="Pfam" id="PF24476"/>
    </source>
</evidence>
<dbReference type="AlphaFoldDB" id="A0A6A6ZYN7"/>